<dbReference type="InterPro" id="IPR007156">
    <property type="entry name" value="MamQ_LemA"/>
</dbReference>
<keyword evidence="3" id="KW-0812">Transmembrane</keyword>
<dbReference type="EMBL" id="BMYV01000002">
    <property type="protein sequence ID" value="GGX67826.1"/>
    <property type="molecule type" value="Genomic_DNA"/>
</dbReference>
<evidence type="ECO:0000256" key="4">
    <source>
        <dbReference type="ARBA" id="ARBA00022989"/>
    </source>
</evidence>
<comment type="subcellular location">
    <subcellularLocation>
        <location evidence="1">Membrane</location>
        <topology evidence="1">Single-pass membrane protein</topology>
    </subcellularLocation>
</comment>
<protein>
    <submittedName>
        <fullName evidence="6">Membrane protein</fullName>
    </submittedName>
</protein>
<comment type="caution">
    <text evidence="6">The sequence shown here is derived from an EMBL/GenBank/DDBJ whole genome shotgun (WGS) entry which is preliminary data.</text>
</comment>
<dbReference type="RefSeq" id="WP_189584318.1">
    <property type="nucleotide sequence ID" value="NZ_BMYV01000002.1"/>
</dbReference>
<dbReference type="GO" id="GO:0016020">
    <property type="term" value="C:membrane"/>
    <property type="evidence" value="ECO:0007669"/>
    <property type="project" value="UniProtKB-SubCell"/>
</dbReference>
<proteinExistence type="inferred from homology"/>
<evidence type="ECO:0000313" key="6">
    <source>
        <dbReference type="EMBL" id="GGX67826.1"/>
    </source>
</evidence>
<name>A0A918KLH1_9PROT</name>
<keyword evidence="5" id="KW-0472">Membrane</keyword>
<evidence type="ECO:0000256" key="5">
    <source>
        <dbReference type="ARBA" id="ARBA00023136"/>
    </source>
</evidence>
<dbReference type="Pfam" id="PF04011">
    <property type="entry name" value="LemA"/>
    <property type="match status" value="1"/>
</dbReference>
<dbReference type="PANTHER" id="PTHR34478:SF2">
    <property type="entry name" value="MEMBRANE PROTEIN"/>
    <property type="match status" value="1"/>
</dbReference>
<dbReference type="PANTHER" id="PTHR34478">
    <property type="entry name" value="PROTEIN LEMA"/>
    <property type="match status" value="1"/>
</dbReference>
<organism evidence="6 7">
    <name type="scientific">Litorimonas cladophorae</name>
    <dbReference type="NCBI Taxonomy" id="1220491"/>
    <lineage>
        <taxon>Bacteria</taxon>
        <taxon>Pseudomonadati</taxon>
        <taxon>Pseudomonadota</taxon>
        <taxon>Alphaproteobacteria</taxon>
        <taxon>Maricaulales</taxon>
        <taxon>Robiginitomaculaceae</taxon>
    </lineage>
</organism>
<comment type="similarity">
    <text evidence="2">Belongs to the LemA family.</text>
</comment>
<evidence type="ECO:0000256" key="2">
    <source>
        <dbReference type="ARBA" id="ARBA00008854"/>
    </source>
</evidence>
<dbReference type="SUPFAM" id="SSF140478">
    <property type="entry name" value="LemA-like"/>
    <property type="match status" value="1"/>
</dbReference>
<dbReference type="InterPro" id="IPR023353">
    <property type="entry name" value="LemA-like_dom_sf"/>
</dbReference>
<keyword evidence="4" id="KW-1133">Transmembrane helix</keyword>
<evidence type="ECO:0000256" key="1">
    <source>
        <dbReference type="ARBA" id="ARBA00004167"/>
    </source>
</evidence>
<accession>A0A918KLH1</accession>
<evidence type="ECO:0000256" key="3">
    <source>
        <dbReference type="ARBA" id="ARBA00022692"/>
    </source>
</evidence>
<evidence type="ECO:0000313" key="7">
    <source>
        <dbReference type="Proteomes" id="UP000600865"/>
    </source>
</evidence>
<sequence length="186" mass="20520">MSGLIITLILLALLAGAVIFIYNGLVQKRALVNNGWSDIEVQLKRRADLIPRLVDAVKGYASHEIKLFTEVIAARNSALAAGDDVAQRGDAEGRLSGPTTRLLALKEAYPELKSDQNFLDLQNELTETEDKIEMARRFYNGAVREMNIAVQSVPSNFVAGPFGFLKQPFFEIEPADALVPDVDFQK</sequence>
<dbReference type="Proteomes" id="UP000600865">
    <property type="component" value="Unassembled WGS sequence"/>
</dbReference>
<keyword evidence="7" id="KW-1185">Reference proteome</keyword>
<gene>
    <name evidence="6" type="ORF">GCM10011309_16880</name>
</gene>
<reference evidence="6 7" key="1">
    <citation type="journal article" date="2014" name="Int. J. Syst. Evol. Microbiol.">
        <title>Complete genome sequence of Corynebacterium casei LMG S-19264T (=DSM 44701T), isolated from a smear-ripened cheese.</title>
        <authorList>
            <consortium name="US DOE Joint Genome Institute (JGI-PGF)"/>
            <person name="Walter F."/>
            <person name="Albersmeier A."/>
            <person name="Kalinowski J."/>
            <person name="Ruckert C."/>
        </authorList>
    </citation>
    <scope>NUCLEOTIDE SEQUENCE [LARGE SCALE GENOMIC DNA]</scope>
    <source>
        <strain evidence="6 7">KCTC 23968</strain>
    </source>
</reference>
<dbReference type="AlphaFoldDB" id="A0A918KLH1"/>
<dbReference type="Gene3D" id="1.20.1440.20">
    <property type="entry name" value="LemA-like domain"/>
    <property type="match status" value="1"/>
</dbReference>